<name>A0A0U9I4Q8_9FIRM</name>
<dbReference type="STRING" id="224999.GCA_001485475_01384"/>
<evidence type="ECO:0000313" key="3">
    <source>
        <dbReference type="Proteomes" id="UP000062160"/>
    </source>
</evidence>
<dbReference type="AlphaFoldDB" id="A0A0U9I4Q8"/>
<proteinExistence type="predicted"/>
<feature type="transmembrane region" description="Helical" evidence="1">
    <location>
        <begin position="59"/>
        <end position="78"/>
    </location>
</feature>
<evidence type="ECO:0008006" key="4">
    <source>
        <dbReference type="Google" id="ProtNLM"/>
    </source>
</evidence>
<evidence type="ECO:0000313" key="2">
    <source>
        <dbReference type="EMBL" id="GAQ25368.1"/>
    </source>
</evidence>
<feature type="transmembrane region" description="Helical" evidence="1">
    <location>
        <begin position="29"/>
        <end position="47"/>
    </location>
</feature>
<reference evidence="2" key="1">
    <citation type="journal article" date="2016" name="Genome Announc.">
        <title>Draft Genome Sequence of the Syntrophic Lactate-Degrading Bacterium Tepidanaerobacter syntrophicus JLT.</title>
        <authorList>
            <person name="Matsuura N."/>
            <person name="Ohashi A."/>
            <person name="Tourlousse D.M."/>
            <person name="Sekiguchi Y."/>
        </authorList>
    </citation>
    <scope>NUCLEOTIDE SEQUENCE [LARGE SCALE GENOMIC DNA]</scope>
    <source>
        <strain evidence="2">JL</strain>
    </source>
</reference>
<accession>A0A0U9I4Q8</accession>
<keyword evidence="3" id="KW-1185">Reference proteome</keyword>
<gene>
    <name evidence="2" type="ORF">TSYNT_7389</name>
</gene>
<protein>
    <recommendedName>
        <fullName evidence="4">DUF5668 domain-containing protein</fullName>
    </recommendedName>
</protein>
<evidence type="ECO:0000256" key="1">
    <source>
        <dbReference type="SAM" id="Phobius"/>
    </source>
</evidence>
<dbReference type="Proteomes" id="UP000062160">
    <property type="component" value="Unassembled WGS sequence"/>
</dbReference>
<sequence>MGIVLIFFGFILLISQLKTQNAAIILIKGWPLILVLLGLEVLWRYYTLKDEQTKIKYDILSIIIIGAICATSLGLYVFTQVGVVSRISDMVLNQSYKMDAKVSEFIVDDTVKKLVIDASGLQLNVRTSQNNKVTAQAKACIRANSKEKAQELLQEQEVVYEKEGNTVHMSFNRPISGNISVNEYDIIVPANLEVEVYETSAIKFICQQIQSDWYIFDTGNVDITISENTNVKLIALVENQESLMGNVDWDIDDQDPSGNKDLPGNSKSLRYEATFGSGKNNIYILESGDITANKLL</sequence>
<keyword evidence="1" id="KW-0812">Transmembrane</keyword>
<dbReference type="EMBL" id="DF977001">
    <property type="protein sequence ID" value="GAQ25368.1"/>
    <property type="molecule type" value="Genomic_DNA"/>
</dbReference>
<keyword evidence="1" id="KW-0472">Membrane</keyword>
<organism evidence="2">
    <name type="scientific">Tepidanaerobacter syntrophicus</name>
    <dbReference type="NCBI Taxonomy" id="224999"/>
    <lineage>
        <taxon>Bacteria</taxon>
        <taxon>Bacillati</taxon>
        <taxon>Bacillota</taxon>
        <taxon>Clostridia</taxon>
        <taxon>Thermosediminibacterales</taxon>
        <taxon>Tepidanaerobacteraceae</taxon>
        <taxon>Tepidanaerobacter</taxon>
    </lineage>
</organism>
<keyword evidence="1" id="KW-1133">Transmembrane helix</keyword>